<accession>K6Z9H1</accession>
<feature type="transmembrane region" description="Helical" evidence="1">
    <location>
        <begin position="146"/>
        <end position="165"/>
    </location>
</feature>
<evidence type="ECO:0000256" key="1">
    <source>
        <dbReference type="SAM" id="Phobius"/>
    </source>
</evidence>
<dbReference type="eggNOG" id="ENOG502ZCJ3">
    <property type="taxonomic scope" value="Bacteria"/>
</dbReference>
<sequence>MLSTATTPMAVSVASTKRAKQFLHWSVSAWVLIALIGQWFFASYVFVMYVFPIATGNPDLVNLTQPIIGYVKGDTFGNAALFSHVIPAALLSVGGIIQLLPIVRRKFPAVHRWNGRMFLTLGLLGALSGLYLTWVRGARLSDLGSLGISINGVLIIVAVVFAWRYATAKQFDLHMRWAIHAFLLVNGVWFFRLYLMAWYVANQGPNGNTSTIDGPMDIFLSFACYGIPMLIAECVFWAKRQKQASKIWTITVLTSTCTLITLLGVVAAIFMMWIPPISAVLF</sequence>
<organism evidence="2 3">
    <name type="scientific">Paraglaciecola arctica BSs20135</name>
    <dbReference type="NCBI Taxonomy" id="493475"/>
    <lineage>
        <taxon>Bacteria</taxon>
        <taxon>Pseudomonadati</taxon>
        <taxon>Pseudomonadota</taxon>
        <taxon>Gammaproteobacteria</taxon>
        <taxon>Alteromonadales</taxon>
        <taxon>Alteromonadaceae</taxon>
        <taxon>Paraglaciecola</taxon>
    </lineage>
</organism>
<keyword evidence="1" id="KW-0812">Transmembrane</keyword>
<keyword evidence="1" id="KW-1133">Transmembrane helix</keyword>
<dbReference type="RefSeq" id="WP_007621685.1">
    <property type="nucleotide sequence ID" value="NZ_BAEO01000047.1"/>
</dbReference>
<evidence type="ECO:0000313" key="2">
    <source>
        <dbReference type="EMBL" id="GAC20105.1"/>
    </source>
</evidence>
<name>K6Z9H1_9ALTE</name>
<feature type="transmembrane region" description="Helical" evidence="1">
    <location>
        <begin position="177"/>
        <end position="198"/>
    </location>
</feature>
<dbReference type="InterPro" id="IPR018750">
    <property type="entry name" value="DUF2306_membrane"/>
</dbReference>
<dbReference type="STRING" id="493475.GARC_3146"/>
<feature type="transmembrane region" description="Helical" evidence="1">
    <location>
        <begin position="218"/>
        <end position="238"/>
    </location>
</feature>
<dbReference type="EMBL" id="BAEO01000047">
    <property type="protein sequence ID" value="GAC20105.1"/>
    <property type="molecule type" value="Genomic_DNA"/>
</dbReference>
<feature type="transmembrane region" description="Helical" evidence="1">
    <location>
        <begin position="27"/>
        <end position="51"/>
    </location>
</feature>
<proteinExistence type="predicted"/>
<feature type="transmembrane region" description="Helical" evidence="1">
    <location>
        <begin position="250"/>
        <end position="274"/>
    </location>
</feature>
<dbReference type="Pfam" id="PF10067">
    <property type="entry name" value="DUF2306"/>
    <property type="match status" value="1"/>
</dbReference>
<dbReference type="AlphaFoldDB" id="K6Z9H1"/>
<reference evidence="2 3" key="1">
    <citation type="journal article" date="2017" name="Antonie Van Leeuwenhoek">
        <title>Rhizobium rhizosphaerae sp. nov., a novel species isolated from rice rhizosphere.</title>
        <authorList>
            <person name="Zhao J.J."/>
            <person name="Zhang J."/>
            <person name="Zhang R.J."/>
            <person name="Zhang C.W."/>
            <person name="Yin H.Q."/>
            <person name="Zhang X.X."/>
        </authorList>
    </citation>
    <scope>NUCLEOTIDE SEQUENCE [LARGE SCALE GENOMIC DNA]</scope>
    <source>
        <strain evidence="2 3">BSs20135</strain>
    </source>
</reference>
<protein>
    <recommendedName>
        <fullName evidence="4">Membrane protein (DUF2306)</fullName>
    </recommendedName>
</protein>
<feature type="transmembrane region" description="Helical" evidence="1">
    <location>
        <begin position="115"/>
        <end position="134"/>
    </location>
</feature>
<keyword evidence="3" id="KW-1185">Reference proteome</keyword>
<gene>
    <name evidence="2" type="ORF">GARC_3146</name>
</gene>
<dbReference type="Proteomes" id="UP000006327">
    <property type="component" value="Unassembled WGS sequence"/>
</dbReference>
<evidence type="ECO:0000313" key="3">
    <source>
        <dbReference type="Proteomes" id="UP000006327"/>
    </source>
</evidence>
<feature type="transmembrane region" description="Helical" evidence="1">
    <location>
        <begin position="81"/>
        <end position="103"/>
    </location>
</feature>
<comment type="caution">
    <text evidence="2">The sequence shown here is derived from an EMBL/GenBank/DDBJ whole genome shotgun (WGS) entry which is preliminary data.</text>
</comment>
<keyword evidence="1" id="KW-0472">Membrane</keyword>
<evidence type="ECO:0008006" key="4">
    <source>
        <dbReference type="Google" id="ProtNLM"/>
    </source>
</evidence>